<dbReference type="Gene3D" id="1.10.1740.10">
    <property type="match status" value="1"/>
</dbReference>
<dbReference type="InterPro" id="IPR036388">
    <property type="entry name" value="WH-like_DNA-bd_sf"/>
</dbReference>
<proteinExistence type="inferred from homology"/>
<dbReference type="NCBIfam" id="TIGR02937">
    <property type="entry name" value="sigma70-ECF"/>
    <property type="match status" value="1"/>
</dbReference>
<dbReference type="AlphaFoldDB" id="A0A7V8FTU5"/>
<name>A0A7V8FTU5_9BURK</name>
<dbReference type="EMBL" id="WNDX01000153">
    <property type="protein sequence ID" value="KAF1039356.1"/>
    <property type="molecule type" value="Genomic_DNA"/>
</dbReference>
<keyword evidence="2" id="KW-0805">Transcription regulation</keyword>
<reference evidence="8" key="1">
    <citation type="journal article" date="2020" name="MBio">
        <title>Horizontal gene transfer to a defensive symbiont with a reduced genome amongst a multipartite beetle microbiome.</title>
        <authorList>
            <person name="Waterworth S.C."/>
            <person name="Florez L.V."/>
            <person name="Rees E.R."/>
            <person name="Hertweck C."/>
            <person name="Kaltenpoth M."/>
            <person name="Kwan J.C."/>
        </authorList>
    </citation>
    <scope>NUCLEOTIDE SEQUENCE [LARGE SCALE GENOMIC DNA]</scope>
</reference>
<keyword evidence="3" id="KW-0731">Sigma factor</keyword>
<dbReference type="PANTHER" id="PTHR43133">
    <property type="entry name" value="RNA POLYMERASE ECF-TYPE SIGMA FACTO"/>
    <property type="match status" value="1"/>
</dbReference>
<dbReference type="GO" id="GO:0006352">
    <property type="term" value="P:DNA-templated transcription initiation"/>
    <property type="evidence" value="ECO:0007669"/>
    <property type="project" value="InterPro"/>
</dbReference>
<evidence type="ECO:0000256" key="1">
    <source>
        <dbReference type="ARBA" id="ARBA00010641"/>
    </source>
</evidence>
<dbReference type="InterPro" id="IPR013249">
    <property type="entry name" value="RNA_pol_sigma70_r4_t2"/>
</dbReference>
<evidence type="ECO:0000313" key="8">
    <source>
        <dbReference type="Proteomes" id="UP000462435"/>
    </source>
</evidence>
<evidence type="ECO:0000313" key="7">
    <source>
        <dbReference type="EMBL" id="KAF1039356.1"/>
    </source>
</evidence>
<keyword evidence="4" id="KW-0804">Transcription</keyword>
<dbReference type="PANTHER" id="PTHR43133:SF63">
    <property type="entry name" value="RNA POLYMERASE SIGMA FACTOR FECI-RELATED"/>
    <property type="match status" value="1"/>
</dbReference>
<protein>
    <submittedName>
        <fullName evidence="7">Putative RNA polymerase sigma factor FecI</fullName>
    </submittedName>
</protein>
<dbReference type="SUPFAM" id="SSF88659">
    <property type="entry name" value="Sigma3 and sigma4 domains of RNA polymerase sigma factors"/>
    <property type="match status" value="1"/>
</dbReference>
<dbReference type="GO" id="GO:0003677">
    <property type="term" value="F:DNA binding"/>
    <property type="evidence" value="ECO:0007669"/>
    <property type="project" value="InterPro"/>
</dbReference>
<sequence length="173" mass="19270">MTTPPTALNSIEAIFIEHHAWLRTRLRRSVGDAYAAEDVAAETFTQLLASPPAQQVREPKALLTTISQRIVYEMWRRRDLEEACLQALAHASADQHVISPEDQMQLLEALRAMDKALAGLSSKECAAFLLYKLDGLTYQEIGDQLHITASVARRHVAKGLLQCYKAADFKPLG</sequence>
<organism evidence="7 8">
    <name type="scientific">Herbaspirillum frisingense</name>
    <dbReference type="NCBI Taxonomy" id="92645"/>
    <lineage>
        <taxon>Bacteria</taxon>
        <taxon>Pseudomonadati</taxon>
        <taxon>Pseudomonadota</taxon>
        <taxon>Betaproteobacteria</taxon>
        <taxon>Burkholderiales</taxon>
        <taxon>Oxalobacteraceae</taxon>
        <taxon>Herbaspirillum</taxon>
    </lineage>
</organism>
<evidence type="ECO:0000256" key="3">
    <source>
        <dbReference type="ARBA" id="ARBA00023082"/>
    </source>
</evidence>
<gene>
    <name evidence="7" type="primary">fecI_7</name>
    <name evidence="7" type="ORF">GAK35_03675</name>
</gene>
<dbReference type="InterPro" id="IPR013324">
    <property type="entry name" value="RNA_pol_sigma_r3/r4-like"/>
</dbReference>
<comment type="caution">
    <text evidence="7">The sequence shown here is derived from an EMBL/GenBank/DDBJ whole genome shotgun (WGS) entry which is preliminary data.</text>
</comment>
<evidence type="ECO:0000256" key="2">
    <source>
        <dbReference type="ARBA" id="ARBA00023015"/>
    </source>
</evidence>
<dbReference type="InterPro" id="IPR039425">
    <property type="entry name" value="RNA_pol_sigma-70-like"/>
</dbReference>
<comment type="similarity">
    <text evidence="1">Belongs to the sigma-70 factor family. ECF subfamily.</text>
</comment>
<dbReference type="SUPFAM" id="SSF88946">
    <property type="entry name" value="Sigma2 domain of RNA polymerase sigma factors"/>
    <property type="match status" value="1"/>
</dbReference>
<dbReference type="Proteomes" id="UP000462435">
    <property type="component" value="Unassembled WGS sequence"/>
</dbReference>
<dbReference type="Pfam" id="PF04542">
    <property type="entry name" value="Sigma70_r2"/>
    <property type="match status" value="1"/>
</dbReference>
<feature type="domain" description="RNA polymerase sigma-70 region 2" evidence="5">
    <location>
        <begin position="17"/>
        <end position="79"/>
    </location>
</feature>
<evidence type="ECO:0000259" key="6">
    <source>
        <dbReference type="Pfam" id="PF08281"/>
    </source>
</evidence>
<dbReference type="InterPro" id="IPR014284">
    <property type="entry name" value="RNA_pol_sigma-70_dom"/>
</dbReference>
<dbReference type="InterPro" id="IPR013325">
    <property type="entry name" value="RNA_pol_sigma_r2"/>
</dbReference>
<accession>A0A7V8FTU5</accession>
<evidence type="ECO:0000259" key="5">
    <source>
        <dbReference type="Pfam" id="PF04542"/>
    </source>
</evidence>
<dbReference type="Gene3D" id="1.10.10.10">
    <property type="entry name" value="Winged helix-like DNA-binding domain superfamily/Winged helix DNA-binding domain"/>
    <property type="match status" value="1"/>
</dbReference>
<dbReference type="Pfam" id="PF08281">
    <property type="entry name" value="Sigma70_r4_2"/>
    <property type="match status" value="1"/>
</dbReference>
<dbReference type="InterPro" id="IPR007627">
    <property type="entry name" value="RNA_pol_sigma70_r2"/>
</dbReference>
<feature type="domain" description="RNA polymerase sigma factor 70 region 4 type 2" evidence="6">
    <location>
        <begin position="111"/>
        <end position="163"/>
    </location>
</feature>
<dbReference type="GO" id="GO:0016987">
    <property type="term" value="F:sigma factor activity"/>
    <property type="evidence" value="ECO:0007669"/>
    <property type="project" value="UniProtKB-KW"/>
</dbReference>
<evidence type="ECO:0000256" key="4">
    <source>
        <dbReference type="ARBA" id="ARBA00023163"/>
    </source>
</evidence>